<dbReference type="OrthoDB" id="8594221at2"/>
<evidence type="ECO:0000313" key="8">
    <source>
        <dbReference type="EMBL" id="AWB65096.1"/>
    </source>
</evidence>
<dbReference type="InterPro" id="IPR033713">
    <property type="entry name" value="NudJ"/>
</dbReference>
<name>A0A2S0VLL6_9ALTE</name>
<dbReference type="KEGG" id="cate:C2869_00960"/>
<evidence type="ECO:0000256" key="4">
    <source>
        <dbReference type="ARBA" id="ARBA00015552"/>
    </source>
</evidence>
<dbReference type="SUPFAM" id="SSF55811">
    <property type="entry name" value="Nudix"/>
    <property type="match status" value="1"/>
</dbReference>
<feature type="domain" description="Nudix hydrolase" evidence="7">
    <location>
        <begin position="1"/>
        <end position="131"/>
    </location>
</feature>
<proteinExistence type="inferred from homology"/>
<dbReference type="Proteomes" id="UP000244441">
    <property type="component" value="Chromosome"/>
</dbReference>
<dbReference type="GO" id="GO:0017110">
    <property type="term" value="F:nucleoside diphosphate phosphatase activity"/>
    <property type="evidence" value="ECO:0007669"/>
    <property type="project" value="InterPro"/>
</dbReference>
<dbReference type="RefSeq" id="WP_108601174.1">
    <property type="nucleotide sequence ID" value="NZ_CP026604.1"/>
</dbReference>
<accession>A0A2S0VLL6</accession>
<dbReference type="EC" id="3.6.1.-" evidence="6"/>
<dbReference type="Gene3D" id="3.90.79.10">
    <property type="entry name" value="Nucleoside Triphosphate Pyrophosphohydrolase"/>
    <property type="match status" value="1"/>
</dbReference>
<dbReference type="GO" id="GO:0017111">
    <property type="term" value="F:ribonucleoside triphosphate phosphatase activity"/>
    <property type="evidence" value="ECO:0007669"/>
    <property type="project" value="InterPro"/>
</dbReference>
<dbReference type="InterPro" id="IPR015797">
    <property type="entry name" value="NUDIX_hydrolase-like_dom_sf"/>
</dbReference>
<dbReference type="CDD" id="cd03675">
    <property type="entry name" value="NUDIX_Hydrolase"/>
    <property type="match status" value="1"/>
</dbReference>
<comment type="subunit">
    <text evidence="3 6">Monomer.</text>
</comment>
<protein>
    <recommendedName>
        <fullName evidence="4 6">Phosphatase NudJ</fullName>
        <ecNumber evidence="6">3.6.1.-</ecNumber>
    </recommendedName>
</protein>
<evidence type="ECO:0000256" key="5">
    <source>
        <dbReference type="ARBA" id="ARBA00022801"/>
    </source>
</evidence>
<dbReference type="PROSITE" id="PS51462">
    <property type="entry name" value="NUDIX"/>
    <property type="match status" value="1"/>
</dbReference>
<evidence type="ECO:0000256" key="3">
    <source>
        <dbReference type="ARBA" id="ARBA00011245"/>
    </source>
</evidence>
<keyword evidence="6" id="KW-0460">Magnesium</keyword>
<evidence type="ECO:0000259" key="7">
    <source>
        <dbReference type="PROSITE" id="PS51462"/>
    </source>
</evidence>
<organism evidence="8 9">
    <name type="scientific">Saccharobesus litoralis</name>
    <dbReference type="NCBI Taxonomy" id="2172099"/>
    <lineage>
        <taxon>Bacteria</taxon>
        <taxon>Pseudomonadati</taxon>
        <taxon>Pseudomonadota</taxon>
        <taxon>Gammaproteobacteria</taxon>
        <taxon>Alteromonadales</taxon>
        <taxon>Alteromonadaceae</taxon>
        <taxon>Saccharobesus</taxon>
    </lineage>
</organism>
<dbReference type="PROSITE" id="PS00893">
    <property type="entry name" value="NUDIX_BOX"/>
    <property type="match status" value="1"/>
</dbReference>
<reference evidence="8 9" key="1">
    <citation type="submission" date="2018-01" db="EMBL/GenBank/DDBJ databases">
        <title>Genome sequence of a Cantenovulum-like bacteria.</title>
        <authorList>
            <person name="Tan W.R."/>
            <person name="Lau N.-S."/>
            <person name="Go F."/>
            <person name="Amirul A.-A.A."/>
        </authorList>
    </citation>
    <scope>NUCLEOTIDE SEQUENCE [LARGE SCALE GENOMIC DNA]</scope>
    <source>
        <strain evidence="8 9">CCB-QB4</strain>
    </source>
</reference>
<dbReference type="AlphaFoldDB" id="A0A2S0VLL6"/>
<evidence type="ECO:0000256" key="2">
    <source>
        <dbReference type="ARBA" id="ARBA00007608"/>
    </source>
</evidence>
<dbReference type="EMBL" id="CP026604">
    <property type="protein sequence ID" value="AWB65096.1"/>
    <property type="molecule type" value="Genomic_DNA"/>
</dbReference>
<dbReference type="PANTHER" id="PTHR43736:SF1">
    <property type="entry name" value="DIHYDRONEOPTERIN TRIPHOSPHATE DIPHOSPHATASE"/>
    <property type="match status" value="1"/>
</dbReference>
<dbReference type="PANTHER" id="PTHR43736">
    <property type="entry name" value="ADP-RIBOSE PYROPHOSPHATASE"/>
    <property type="match status" value="1"/>
</dbReference>
<dbReference type="InterPro" id="IPR000086">
    <property type="entry name" value="NUDIX_hydrolase_dom"/>
</dbReference>
<keyword evidence="5 6" id="KW-0378">Hydrolase</keyword>
<evidence type="ECO:0000256" key="6">
    <source>
        <dbReference type="RuleBase" id="RU364043"/>
    </source>
</evidence>
<comment type="similarity">
    <text evidence="2 6">Belongs to the Nudix hydrolase family. NudJ subfamily.</text>
</comment>
<comment type="cofactor">
    <cofactor evidence="1 6">
        <name>Mg(2+)</name>
        <dbReference type="ChEBI" id="CHEBI:18420"/>
    </cofactor>
</comment>
<dbReference type="Pfam" id="PF00293">
    <property type="entry name" value="NUDIX"/>
    <property type="match status" value="1"/>
</dbReference>
<keyword evidence="9" id="KW-1185">Reference proteome</keyword>
<evidence type="ECO:0000256" key="1">
    <source>
        <dbReference type="ARBA" id="ARBA00001946"/>
    </source>
</evidence>
<evidence type="ECO:0000313" key="9">
    <source>
        <dbReference type="Proteomes" id="UP000244441"/>
    </source>
</evidence>
<sequence>MFKPNTTVAWVIKCQDKFLLVEEIDDGVNVLNQPAGHLEEDETLLEAAKRELYEETGLQLEPDFLVGIYQSSVPHKNIQYLRFCYGLELKGELLKTAPQDSDIIQALWLTEAEIKQKFKQHRSHLVQTCINDFIAGKRLPLEYIISDR</sequence>
<dbReference type="InterPro" id="IPR020084">
    <property type="entry name" value="NUDIX_hydrolase_CS"/>
</dbReference>
<dbReference type="GO" id="GO:0004787">
    <property type="term" value="F:thiamine diphosphate phosphatase activity"/>
    <property type="evidence" value="ECO:0007669"/>
    <property type="project" value="InterPro"/>
</dbReference>
<gene>
    <name evidence="6" type="primary">nudJ</name>
    <name evidence="8" type="ORF">C2869_00960</name>
</gene>